<comment type="caution">
    <text evidence="1">The sequence shown here is derived from an EMBL/GenBank/DDBJ whole genome shotgun (WGS) entry which is preliminary data.</text>
</comment>
<protein>
    <submittedName>
        <fullName evidence="1">Uncharacterized protein</fullName>
    </submittedName>
</protein>
<dbReference type="AlphaFoldDB" id="A0A6B2MD41"/>
<dbReference type="RefSeq" id="WP_163123747.1">
    <property type="nucleotide sequence ID" value="NZ_JAAEAM010000012.1"/>
</dbReference>
<accession>A0A6B2MD41</accession>
<name>A0A6B2MD41_9BURK</name>
<dbReference type="EMBL" id="JAAEAM010000012">
    <property type="protein sequence ID" value="NDV72986.1"/>
    <property type="molecule type" value="Genomic_DNA"/>
</dbReference>
<reference evidence="1" key="1">
    <citation type="submission" date="2019-11" db="EMBL/GenBank/DDBJ databases">
        <title>Burkholderia cenocepacia CF.</title>
        <authorList>
            <person name="Vianna E.F."/>
            <person name="Marques E.A."/>
            <person name="Albano R.M."/>
            <person name="Leao R.S."/>
        </authorList>
    </citation>
    <scope>NUCLEOTIDE SEQUENCE</scope>
    <source>
        <strain evidence="1">MS-2140</strain>
    </source>
</reference>
<gene>
    <name evidence="1" type="ORF">GFJ35_12955</name>
</gene>
<evidence type="ECO:0000313" key="1">
    <source>
        <dbReference type="EMBL" id="NDV72986.1"/>
    </source>
</evidence>
<organism evidence="1">
    <name type="scientific">Burkholderia cenocepacia</name>
    <dbReference type="NCBI Taxonomy" id="95486"/>
    <lineage>
        <taxon>Bacteria</taxon>
        <taxon>Pseudomonadati</taxon>
        <taxon>Pseudomonadota</taxon>
        <taxon>Betaproteobacteria</taxon>
        <taxon>Burkholderiales</taxon>
        <taxon>Burkholderiaceae</taxon>
        <taxon>Burkholderia</taxon>
        <taxon>Burkholderia cepacia complex</taxon>
    </lineage>
</organism>
<sequence>MAKTKIYVAKAFKLLGADGKHTDFHVGMHTVDESVAENWYVKHHLGDPGDAPAAAGGDMAAALAAARAELEAEGGRLAEQRAELDAMSKGIDARAAELDAREGSIAARELEHASNVAAFEAAQAAAADGASQKAIGSQKQGGKQA</sequence>
<proteinExistence type="predicted"/>